<organism evidence="2 3">
    <name type="scientific">Glaciecola petra</name>
    <dbReference type="NCBI Taxonomy" id="3075602"/>
    <lineage>
        <taxon>Bacteria</taxon>
        <taxon>Pseudomonadati</taxon>
        <taxon>Pseudomonadota</taxon>
        <taxon>Gammaproteobacteria</taxon>
        <taxon>Alteromonadales</taxon>
        <taxon>Alteromonadaceae</taxon>
        <taxon>Glaciecola</taxon>
    </lineage>
</organism>
<dbReference type="InterPro" id="IPR011041">
    <property type="entry name" value="Quinoprot_gluc/sorb_DH_b-prop"/>
</dbReference>
<evidence type="ECO:0000259" key="1">
    <source>
        <dbReference type="Pfam" id="PF07995"/>
    </source>
</evidence>
<dbReference type="RefSeq" id="WP_311370136.1">
    <property type="nucleotide sequence ID" value="NZ_JAVRHX010000008.1"/>
</dbReference>
<dbReference type="SUPFAM" id="SSF50952">
    <property type="entry name" value="Soluble quinoprotein glucose dehydrogenase"/>
    <property type="match status" value="1"/>
</dbReference>
<dbReference type="InterPro" id="IPR011042">
    <property type="entry name" value="6-blade_b-propeller_TolB-like"/>
</dbReference>
<sequence length="367" mass="40649">MAALLCCLTINTAGALETGLSLSLLNDQVPKSYAMTVSPSQELWLTHRSGSVGQYDSAGNLQHTYQLNLPDLYYAGQGGLLDLAFHPNYDQNDWLYLSYSYGDASLNGLKIVRVKLSKGENKTGKSVALETIFEQQNLRDTAAHYGARMAFMPDGSLLVTTGDGFNYREQAQMHNSQIGKTLRLTDTGGIPNDNPFFNAESEIQKQVYSLGHRNPQGLIVLPNGKVVGHEHGPAGGDEINFIKPGNNYGWPVVTDGKDYIGGLISPFKEYPGMQTPNYNWTPSIAPAGLIYYEQSKIAQFQNRLVVTSLKYKQLHSVLVNGEKLSDEKVYFENSKYRMRDIAQTNDGRVFVLSDSEPGHILEIIDRP</sequence>
<dbReference type="EMBL" id="JAVRHX010000008">
    <property type="protein sequence ID" value="MDT0596613.1"/>
    <property type="molecule type" value="Genomic_DNA"/>
</dbReference>
<dbReference type="EC" id="1.1.5.-" evidence="2"/>
<feature type="domain" description="Glucose/Sorbosone dehydrogenase" evidence="1">
    <location>
        <begin position="32"/>
        <end position="361"/>
    </location>
</feature>
<protein>
    <submittedName>
        <fullName evidence="2">PQQ-dependent sugar dehydrogenase</fullName>
        <ecNumber evidence="2">1.1.5.-</ecNumber>
    </submittedName>
</protein>
<dbReference type="Gene3D" id="2.120.10.30">
    <property type="entry name" value="TolB, C-terminal domain"/>
    <property type="match status" value="1"/>
</dbReference>
<accession>A0ABU2ZVD9</accession>
<keyword evidence="3" id="KW-1185">Reference proteome</keyword>
<keyword evidence="2" id="KW-0560">Oxidoreductase</keyword>
<name>A0ABU2ZVD9_9ALTE</name>
<evidence type="ECO:0000313" key="2">
    <source>
        <dbReference type="EMBL" id="MDT0596613.1"/>
    </source>
</evidence>
<dbReference type="PANTHER" id="PTHR19328:SF75">
    <property type="entry name" value="ALDOSE SUGAR DEHYDROGENASE YLII"/>
    <property type="match status" value="1"/>
</dbReference>
<dbReference type="Proteomes" id="UP001253545">
    <property type="component" value="Unassembled WGS sequence"/>
</dbReference>
<dbReference type="GO" id="GO:0016491">
    <property type="term" value="F:oxidoreductase activity"/>
    <property type="evidence" value="ECO:0007669"/>
    <property type="project" value="UniProtKB-KW"/>
</dbReference>
<reference evidence="2 3" key="1">
    <citation type="submission" date="2023-09" db="EMBL/GenBank/DDBJ databases">
        <authorList>
            <person name="Rey-Velasco X."/>
        </authorList>
    </citation>
    <scope>NUCLEOTIDE SEQUENCE [LARGE SCALE GENOMIC DNA]</scope>
    <source>
        <strain evidence="2 3">P117</strain>
    </source>
</reference>
<comment type="caution">
    <text evidence="2">The sequence shown here is derived from an EMBL/GenBank/DDBJ whole genome shotgun (WGS) entry which is preliminary data.</text>
</comment>
<dbReference type="PANTHER" id="PTHR19328">
    <property type="entry name" value="HEDGEHOG-INTERACTING PROTEIN"/>
    <property type="match status" value="1"/>
</dbReference>
<dbReference type="InterPro" id="IPR012938">
    <property type="entry name" value="Glc/Sorbosone_DH"/>
</dbReference>
<evidence type="ECO:0000313" key="3">
    <source>
        <dbReference type="Proteomes" id="UP001253545"/>
    </source>
</evidence>
<dbReference type="Pfam" id="PF07995">
    <property type="entry name" value="GSDH"/>
    <property type="match status" value="1"/>
</dbReference>
<gene>
    <name evidence="2" type="ORF">RM552_17280</name>
</gene>
<proteinExistence type="predicted"/>